<evidence type="ECO:0000256" key="2">
    <source>
        <dbReference type="SAM" id="SignalP"/>
    </source>
</evidence>
<gene>
    <name evidence="3" type="ORF">DFQ12_4426</name>
</gene>
<dbReference type="Proteomes" id="UP000286246">
    <property type="component" value="Unassembled WGS sequence"/>
</dbReference>
<organism evidence="3 4">
    <name type="scientific">Sphingobacterium detergens</name>
    <dbReference type="NCBI Taxonomy" id="1145106"/>
    <lineage>
        <taxon>Bacteria</taxon>
        <taxon>Pseudomonadati</taxon>
        <taxon>Bacteroidota</taxon>
        <taxon>Sphingobacteriia</taxon>
        <taxon>Sphingobacteriales</taxon>
        <taxon>Sphingobacteriaceae</taxon>
        <taxon>Sphingobacterium</taxon>
    </lineage>
</organism>
<dbReference type="EMBL" id="RAPY01000005">
    <property type="protein sequence ID" value="RKE45354.1"/>
    <property type="molecule type" value="Genomic_DNA"/>
</dbReference>
<accession>A0A420ALK9</accession>
<name>A0A420ALK9_SPHD1</name>
<dbReference type="AlphaFoldDB" id="A0A420ALK9"/>
<feature type="compositionally biased region" description="Polar residues" evidence="1">
    <location>
        <begin position="92"/>
        <end position="101"/>
    </location>
</feature>
<evidence type="ECO:0000256" key="1">
    <source>
        <dbReference type="SAM" id="MobiDB-lite"/>
    </source>
</evidence>
<sequence>MRTKNIMSTVLIGLALVGGAAGLAASTTHSKPLKQSEVMFGRDQNGNWHELTTPEQQNLDCTPDAQPCKSVYEEGYSPVTGTSSDPGFIRNEASNGYITLP</sequence>
<dbReference type="RefSeq" id="WP_120261102.1">
    <property type="nucleotide sequence ID" value="NZ_RAPY01000005.1"/>
</dbReference>
<evidence type="ECO:0000313" key="4">
    <source>
        <dbReference type="Proteomes" id="UP000286246"/>
    </source>
</evidence>
<keyword evidence="4" id="KW-1185">Reference proteome</keyword>
<proteinExistence type="predicted"/>
<protein>
    <submittedName>
        <fullName evidence="3">Uncharacterized protein</fullName>
    </submittedName>
</protein>
<feature type="region of interest" description="Disordered" evidence="1">
    <location>
        <begin position="76"/>
        <end position="101"/>
    </location>
</feature>
<evidence type="ECO:0000313" key="3">
    <source>
        <dbReference type="EMBL" id="RKE45354.1"/>
    </source>
</evidence>
<comment type="caution">
    <text evidence="3">The sequence shown here is derived from an EMBL/GenBank/DDBJ whole genome shotgun (WGS) entry which is preliminary data.</text>
</comment>
<feature type="signal peptide" evidence="2">
    <location>
        <begin position="1"/>
        <end position="20"/>
    </location>
</feature>
<reference evidence="3 4" key="1">
    <citation type="submission" date="2018-09" db="EMBL/GenBank/DDBJ databases">
        <title>Genomic Encyclopedia of Type Strains, Phase III (KMG-III): the genomes of soil and plant-associated and newly described type strains.</title>
        <authorList>
            <person name="Whitman W."/>
        </authorList>
    </citation>
    <scope>NUCLEOTIDE SEQUENCE [LARGE SCALE GENOMIC DNA]</scope>
    <source>
        <strain evidence="3 4">CECT 7938</strain>
    </source>
</reference>
<keyword evidence="2" id="KW-0732">Signal</keyword>
<feature type="chain" id="PRO_5019442606" evidence="2">
    <location>
        <begin position="21"/>
        <end position="101"/>
    </location>
</feature>